<name>A0AAF3FQN0_9BILA</name>
<sequence length="70" mass="8022">LKEECRSDSTFAVFFVTDPRFAEYEKFHLLDAWKGLPLTTRTTSNTVFTKNDCDFALTIQSFDYSIATVA</sequence>
<evidence type="ECO:0000313" key="1">
    <source>
        <dbReference type="Proteomes" id="UP000887575"/>
    </source>
</evidence>
<accession>A0AAF3FQN0</accession>
<dbReference type="WBParaSite" id="MBELARI_LOCUS9524">
    <property type="protein sequence ID" value="MBELARI_LOCUS9524"/>
    <property type="gene ID" value="MBELARI_LOCUS9524"/>
</dbReference>
<protein>
    <submittedName>
        <fullName evidence="2">Uncharacterized protein</fullName>
    </submittedName>
</protein>
<dbReference type="AlphaFoldDB" id="A0AAF3FQN0"/>
<dbReference type="Proteomes" id="UP000887575">
    <property type="component" value="Unassembled WGS sequence"/>
</dbReference>
<reference evidence="2" key="1">
    <citation type="submission" date="2024-02" db="UniProtKB">
        <authorList>
            <consortium name="WormBaseParasite"/>
        </authorList>
    </citation>
    <scope>IDENTIFICATION</scope>
</reference>
<proteinExistence type="predicted"/>
<keyword evidence="1" id="KW-1185">Reference proteome</keyword>
<organism evidence="1 2">
    <name type="scientific">Mesorhabditis belari</name>
    <dbReference type="NCBI Taxonomy" id="2138241"/>
    <lineage>
        <taxon>Eukaryota</taxon>
        <taxon>Metazoa</taxon>
        <taxon>Ecdysozoa</taxon>
        <taxon>Nematoda</taxon>
        <taxon>Chromadorea</taxon>
        <taxon>Rhabditida</taxon>
        <taxon>Rhabditina</taxon>
        <taxon>Rhabditomorpha</taxon>
        <taxon>Rhabditoidea</taxon>
        <taxon>Rhabditidae</taxon>
        <taxon>Mesorhabditinae</taxon>
        <taxon>Mesorhabditis</taxon>
    </lineage>
</organism>
<evidence type="ECO:0000313" key="2">
    <source>
        <dbReference type="WBParaSite" id="MBELARI_LOCUS9524"/>
    </source>
</evidence>